<dbReference type="SMART" id="SM00248">
    <property type="entry name" value="ANK"/>
    <property type="match status" value="9"/>
</dbReference>
<dbReference type="AlphaFoldDB" id="A0A0D3HTC2"/>
<feature type="transmembrane region" description="Helical" evidence="8">
    <location>
        <begin position="411"/>
        <end position="431"/>
    </location>
</feature>
<evidence type="ECO:0000256" key="7">
    <source>
        <dbReference type="PROSITE-ProRule" id="PRU00023"/>
    </source>
</evidence>
<feature type="repeat" description="ANK" evidence="7">
    <location>
        <begin position="480"/>
        <end position="513"/>
    </location>
</feature>
<evidence type="ECO:0000256" key="4">
    <source>
        <dbReference type="ARBA" id="ARBA00022989"/>
    </source>
</evidence>
<evidence type="ECO:0000256" key="1">
    <source>
        <dbReference type="ARBA" id="ARBA00004141"/>
    </source>
</evidence>
<dbReference type="PROSITE" id="PS50088">
    <property type="entry name" value="ANK_REPEAT"/>
    <property type="match status" value="2"/>
</dbReference>
<dbReference type="eggNOG" id="KOG0504">
    <property type="taxonomic scope" value="Eukaryota"/>
</dbReference>
<keyword evidence="4 8" id="KW-1133">Transmembrane helix</keyword>
<feature type="transmembrane region" description="Helical" evidence="8">
    <location>
        <begin position="626"/>
        <end position="652"/>
    </location>
</feature>
<comment type="subcellular location">
    <subcellularLocation>
        <location evidence="1">Membrane</location>
        <topology evidence="1">Multi-pass membrane protein</topology>
    </subcellularLocation>
</comment>
<dbReference type="InterPro" id="IPR036770">
    <property type="entry name" value="Ankyrin_rpt-contain_sf"/>
</dbReference>
<feature type="transmembrane region" description="Helical" evidence="8">
    <location>
        <begin position="587"/>
        <end position="606"/>
    </location>
</feature>
<organism evidence="10">
    <name type="scientific">Oryza barthii</name>
    <dbReference type="NCBI Taxonomy" id="65489"/>
    <lineage>
        <taxon>Eukaryota</taxon>
        <taxon>Viridiplantae</taxon>
        <taxon>Streptophyta</taxon>
        <taxon>Embryophyta</taxon>
        <taxon>Tracheophyta</taxon>
        <taxon>Spermatophyta</taxon>
        <taxon>Magnoliopsida</taxon>
        <taxon>Liliopsida</taxon>
        <taxon>Poales</taxon>
        <taxon>Poaceae</taxon>
        <taxon>BOP clade</taxon>
        <taxon>Oryzoideae</taxon>
        <taxon>Oryzeae</taxon>
        <taxon>Oryzinae</taxon>
        <taxon>Oryza</taxon>
    </lineage>
</organism>
<feature type="transmembrane region" description="Helical" evidence="8">
    <location>
        <begin position="664"/>
        <end position="689"/>
    </location>
</feature>
<dbReference type="Gene3D" id="1.25.40.20">
    <property type="entry name" value="Ankyrin repeat-containing domain"/>
    <property type="match status" value="3"/>
</dbReference>
<dbReference type="Pfam" id="PF12796">
    <property type="entry name" value="Ank_2"/>
    <property type="match status" value="2"/>
</dbReference>
<sequence>MANREEPYSTTGGTAAKAPPVAKDAKLLMAECPEDRKLLKELVHKEDASKMMVVLASTTNQPAAEKPAAARAVMNPLLLAAASFGACEVFYFLFCREDAREPLPTMTARAFHAMLAGDASGADGRWPSTHQQALDEVEEGGAGAAVAVGHQSTRRLPPPDAPLLEGITVEGDTALHVVATHGNAANFLECAEIICNRARRLLLATNDKGDTALHCAARARRLEMASRLIALAKAREDHEVERGQAASFGKVLLRTENERNETALHDAVRAGDGDMVRRLMDEDPDLALFPVQGTSPLYLAISLRNGTIAEILHEKSNGNISYSGPHGQNALHAAVLLRHTAVLELLLKWNSNLTKQGDENGSTPVHFAASFPLWHRKFHWRHPWIIRVSHSLSMLLNTGEVDPFYQSDKNGMFPVHIAVAVGAELTVVFLLDKFPNSAGLRDAKGRTFLHVAVEKQNLAVVRFACRTTSLQWILNMQDKDGNTALHLAIQANHLRLFCALLGNPQVNLDLTNHSGHTPLDLSRSMLPRGMKYTANTEELIYLTLKQVGSEHYHDRWDHIEEIYSRRVVSKEDLAEELDRMQESTQTLGIGSVLIVTVTFGAMFALPGGYRADDHPYGGTPTFSRRYAFHAFMMANTLAFICSSIATIGLMYSGSSMVNLRTRQYNFGISAFLMTNSVTSLTIAFALVAYMVLAPVDHKTAVVIRVLSPLVVIYINIDSWIKLAVIEQSLGSRMGLRSTPPRVIRMMLCNILFQFWSFIVIFSFSWIVYKRTATHL</sequence>
<protein>
    <recommendedName>
        <fullName evidence="9">PGG domain-containing protein</fullName>
    </recommendedName>
</protein>
<dbReference type="PANTHER" id="PTHR24186:SF50">
    <property type="entry name" value="ANKYRIN REPEAT-CONTAINING PROTEIN ITN1-LIKE ISOFORM X1"/>
    <property type="match status" value="1"/>
</dbReference>
<dbReference type="Gramene" id="OBART12G08710.1">
    <property type="protein sequence ID" value="OBART12G08710.1"/>
    <property type="gene ID" value="OBART12G08710"/>
</dbReference>
<dbReference type="SUPFAM" id="SSF48403">
    <property type="entry name" value="Ankyrin repeat"/>
    <property type="match status" value="2"/>
</dbReference>
<evidence type="ECO:0000313" key="11">
    <source>
        <dbReference type="Proteomes" id="UP000026960"/>
    </source>
</evidence>
<dbReference type="Pfam" id="PF13962">
    <property type="entry name" value="PGG"/>
    <property type="match status" value="1"/>
</dbReference>
<evidence type="ECO:0000256" key="8">
    <source>
        <dbReference type="SAM" id="Phobius"/>
    </source>
</evidence>
<evidence type="ECO:0000259" key="9">
    <source>
        <dbReference type="Pfam" id="PF13962"/>
    </source>
</evidence>
<keyword evidence="11" id="KW-1185">Reference proteome</keyword>
<dbReference type="PANTHER" id="PTHR24186">
    <property type="entry name" value="PROTEIN PHOSPHATASE 1 REGULATORY SUBUNIT"/>
    <property type="match status" value="1"/>
</dbReference>
<evidence type="ECO:0000256" key="5">
    <source>
        <dbReference type="ARBA" id="ARBA00023043"/>
    </source>
</evidence>
<reference evidence="10" key="1">
    <citation type="journal article" date="2009" name="Rice">
        <title>De Novo Next Generation Sequencing of Plant Genomes.</title>
        <authorList>
            <person name="Rounsley S."/>
            <person name="Marri P.R."/>
            <person name="Yu Y."/>
            <person name="He R."/>
            <person name="Sisneros N."/>
            <person name="Goicoechea J.L."/>
            <person name="Lee S.J."/>
            <person name="Angelova A."/>
            <person name="Kudrna D."/>
            <person name="Luo M."/>
            <person name="Affourtit J."/>
            <person name="Desany B."/>
            <person name="Knight J."/>
            <person name="Niazi F."/>
            <person name="Egholm M."/>
            <person name="Wing R.A."/>
        </authorList>
    </citation>
    <scope>NUCLEOTIDE SEQUENCE [LARGE SCALE GENOMIC DNA]</scope>
    <source>
        <strain evidence="10">cv. IRGC 105608</strain>
    </source>
</reference>
<evidence type="ECO:0000256" key="3">
    <source>
        <dbReference type="ARBA" id="ARBA00022737"/>
    </source>
</evidence>
<dbReference type="InterPro" id="IPR026961">
    <property type="entry name" value="PGG_dom"/>
</dbReference>
<feature type="repeat" description="ANK" evidence="7">
    <location>
        <begin position="326"/>
        <end position="358"/>
    </location>
</feature>
<feature type="transmembrane region" description="Helical" evidence="8">
    <location>
        <begin position="701"/>
        <end position="725"/>
    </location>
</feature>
<evidence type="ECO:0000256" key="6">
    <source>
        <dbReference type="ARBA" id="ARBA00023136"/>
    </source>
</evidence>
<feature type="domain" description="PGG" evidence="9">
    <location>
        <begin position="579"/>
        <end position="691"/>
    </location>
</feature>
<keyword evidence="2 8" id="KW-0812">Transmembrane</keyword>
<dbReference type="EnsemblPlants" id="OBART12G08710.1">
    <property type="protein sequence ID" value="OBART12G08710.1"/>
    <property type="gene ID" value="OBART12G08710"/>
</dbReference>
<evidence type="ECO:0000256" key="2">
    <source>
        <dbReference type="ARBA" id="ARBA00022692"/>
    </source>
</evidence>
<reference evidence="10" key="2">
    <citation type="submission" date="2015-03" db="UniProtKB">
        <authorList>
            <consortium name="EnsemblPlants"/>
        </authorList>
    </citation>
    <scope>IDENTIFICATION</scope>
</reference>
<name>A0A0D3HTC2_9ORYZ</name>
<dbReference type="GO" id="GO:0005886">
    <property type="term" value="C:plasma membrane"/>
    <property type="evidence" value="ECO:0007669"/>
    <property type="project" value="TreeGrafter"/>
</dbReference>
<keyword evidence="6 8" id="KW-0472">Membrane</keyword>
<keyword evidence="5 7" id="KW-0040">ANK repeat</keyword>
<evidence type="ECO:0000313" key="10">
    <source>
        <dbReference type="EnsemblPlants" id="OBART12G08710.1"/>
    </source>
</evidence>
<dbReference type="InterPro" id="IPR002110">
    <property type="entry name" value="Ankyrin_rpt"/>
</dbReference>
<dbReference type="PaxDb" id="65489-OBART12G08710.1"/>
<dbReference type="FunFam" id="1.25.40.20:FF:000314">
    <property type="entry name" value="Ankyrin-like protein"/>
    <property type="match status" value="1"/>
</dbReference>
<feature type="transmembrane region" description="Helical" evidence="8">
    <location>
        <begin position="746"/>
        <end position="768"/>
    </location>
</feature>
<proteinExistence type="predicted"/>
<dbReference type="STRING" id="65489.A0A0D3HTC2"/>
<dbReference type="Proteomes" id="UP000026960">
    <property type="component" value="Chromosome 12"/>
</dbReference>
<accession>A0A0D3HTC2</accession>
<dbReference type="Pfam" id="PF13857">
    <property type="entry name" value="Ank_5"/>
    <property type="match status" value="1"/>
</dbReference>
<keyword evidence="3" id="KW-0677">Repeat</keyword>
<dbReference type="Pfam" id="PF00023">
    <property type="entry name" value="Ank"/>
    <property type="match status" value="1"/>
</dbReference>
<dbReference type="HOGENOM" id="CLU_000134_36_5_1"/>